<organism evidence="4 5">
    <name type="scientific">Allosphingosinicella deserti</name>
    <dbReference type="NCBI Taxonomy" id="2116704"/>
    <lineage>
        <taxon>Bacteria</taxon>
        <taxon>Pseudomonadati</taxon>
        <taxon>Pseudomonadota</taxon>
        <taxon>Alphaproteobacteria</taxon>
        <taxon>Sphingomonadales</taxon>
        <taxon>Sphingomonadaceae</taxon>
        <taxon>Allosphingosinicella</taxon>
    </lineage>
</organism>
<reference evidence="4 5" key="1">
    <citation type="submission" date="2018-03" db="EMBL/GenBank/DDBJ databases">
        <title>The draft genome of Sphingosinicella sp. GL-C-18.</title>
        <authorList>
            <person name="Liu L."/>
            <person name="Li L."/>
            <person name="Liang L."/>
            <person name="Zhang X."/>
            <person name="Wang T."/>
        </authorList>
    </citation>
    <scope>NUCLEOTIDE SEQUENCE [LARGE SCALE GENOMIC DNA]</scope>
    <source>
        <strain evidence="4 5">GL-C-18</strain>
    </source>
</reference>
<keyword evidence="5" id="KW-1185">Reference proteome</keyword>
<keyword evidence="1 2" id="KW-0597">Phosphoprotein</keyword>
<dbReference type="InterPro" id="IPR001789">
    <property type="entry name" value="Sig_transdc_resp-reg_receiver"/>
</dbReference>
<dbReference type="PANTHER" id="PTHR44591:SF25">
    <property type="entry name" value="CHEMOTAXIS TWO-COMPONENT RESPONSE REGULATOR"/>
    <property type="match status" value="1"/>
</dbReference>
<dbReference type="PANTHER" id="PTHR44591">
    <property type="entry name" value="STRESS RESPONSE REGULATOR PROTEIN 1"/>
    <property type="match status" value="1"/>
</dbReference>
<evidence type="ECO:0000256" key="1">
    <source>
        <dbReference type="ARBA" id="ARBA00022553"/>
    </source>
</evidence>
<comment type="caution">
    <text evidence="4">The sequence shown here is derived from an EMBL/GenBank/DDBJ whole genome shotgun (WGS) entry which is preliminary data.</text>
</comment>
<dbReference type="GO" id="GO:0000160">
    <property type="term" value="P:phosphorelay signal transduction system"/>
    <property type="evidence" value="ECO:0007669"/>
    <property type="project" value="InterPro"/>
</dbReference>
<dbReference type="OrthoDB" id="9797885at2"/>
<evidence type="ECO:0000256" key="2">
    <source>
        <dbReference type="PROSITE-ProRule" id="PRU00169"/>
    </source>
</evidence>
<dbReference type="InterPro" id="IPR050595">
    <property type="entry name" value="Bact_response_regulator"/>
</dbReference>
<dbReference type="Proteomes" id="UP000241167">
    <property type="component" value="Unassembled WGS sequence"/>
</dbReference>
<dbReference type="InterPro" id="IPR011006">
    <property type="entry name" value="CheY-like_superfamily"/>
</dbReference>
<proteinExistence type="predicted"/>
<dbReference type="SMART" id="SM00448">
    <property type="entry name" value="REC"/>
    <property type="match status" value="1"/>
</dbReference>
<protein>
    <submittedName>
        <fullName evidence="4">Response regulator</fullName>
    </submittedName>
</protein>
<evidence type="ECO:0000313" key="4">
    <source>
        <dbReference type="EMBL" id="PSJ38620.1"/>
    </source>
</evidence>
<dbReference type="AlphaFoldDB" id="A0A2P7QL01"/>
<sequence length="133" mass="14439">MLSLAPDRGDRPRVLLVEDDAAVRRALQLLLQGQGYDVRAYRSAIGLARDPEALRAACLVCDLIMPEKDAVELLGELRAAGWAGPGILISGQLDDRFRGQAQGFERVLAKPIAENLLKRSVAELIGRRSPPAV</sequence>
<gene>
    <name evidence="4" type="ORF">C7I55_19360</name>
</gene>
<feature type="modified residue" description="4-aspartylphosphate" evidence="2">
    <location>
        <position position="62"/>
    </location>
</feature>
<dbReference type="Pfam" id="PF00072">
    <property type="entry name" value="Response_reg"/>
    <property type="match status" value="1"/>
</dbReference>
<evidence type="ECO:0000313" key="5">
    <source>
        <dbReference type="Proteomes" id="UP000241167"/>
    </source>
</evidence>
<name>A0A2P7QL01_9SPHN</name>
<accession>A0A2P7QL01</accession>
<dbReference type="Gene3D" id="3.40.50.2300">
    <property type="match status" value="1"/>
</dbReference>
<dbReference type="PROSITE" id="PS50110">
    <property type="entry name" value="RESPONSE_REGULATORY"/>
    <property type="match status" value="1"/>
</dbReference>
<dbReference type="SUPFAM" id="SSF52172">
    <property type="entry name" value="CheY-like"/>
    <property type="match status" value="1"/>
</dbReference>
<dbReference type="EMBL" id="PXYI01000006">
    <property type="protein sequence ID" value="PSJ38620.1"/>
    <property type="molecule type" value="Genomic_DNA"/>
</dbReference>
<feature type="domain" description="Response regulatory" evidence="3">
    <location>
        <begin position="13"/>
        <end position="125"/>
    </location>
</feature>
<evidence type="ECO:0000259" key="3">
    <source>
        <dbReference type="PROSITE" id="PS50110"/>
    </source>
</evidence>